<dbReference type="InterPro" id="IPR036390">
    <property type="entry name" value="WH_DNA-bd_sf"/>
</dbReference>
<evidence type="ECO:0000259" key="6">
    <source>
        <dbReference type="PROSITE" id="PS51063"/>
    </source>
</evidence>
<evidence type="ECO:0000313" key="8">
    <source>
        <dbReference type="Proteomes" id="UP000323257"/>
    </source>
</evidence>
<evidence type="ECO:0000256" key="4">
    <source>
        <dbReference type="ARBA" id="ARBA00023163"/>
    </source>
</evidence>
<keyword evidence="3" id="KW-0010">Activator</keyword>
<dbReference type="InterPro" id="IPR050397">
    <property type="entry name" value="Env_Response_Regulators"/>
</dbReference>
<dbReference type="InterPro" id="IPR018490">
    <property type="entry name" value="cNMP-bd_dom_sf"/>
</dbReference>
<dbReference type="InterPro" id="IPR012318">
    <property type="entry name" value="HTH_CRP"/>
</dbReference>
<dbReference type="GO" id="GO:0003700">
    <property type="term" value="F:DNA-binding transcription factor activity"/>
    <property type="evidence" value="ECO:0007669"/>
    <property type="project" value="TreeGrafter"/>
</dbReference>
<dbReference type="PROSITE" id="PS51063">
    <property type="entry name" value="HTH_CRP_2"/>
    <property type="match status" value="1"/>
</dbReference>
<dbReference type="CDD" id="cd00038">
    <property type="entry name" value="CAP_ED"/>
    <property type="match status" value="1"/>
</dbReference>
<evidence type="ECO:0000259" key="5">
    <source>
        <dbReference type="PROSITE" id="PS50042"/>
    </source>
</evidence>
<keyword evidence="4" id="KW-0804">Transcription</keyword>
<dbReference type="OrthoDB" id="9776746at2"/>
<dbReference type="Pfam" id="PF00027">
    <property type="entry name" value="cNMP_binding"/>
    <property type="match status" value="1"/>
</dbReference>
<feature type="domain" description="HTH crp-type" evidence="6">
    <location>
        <begin position="154"/>
        <end position="219"/>
    </location>
</feature>
<dbReference type="InterPro" id="IPR014710">
    <property type="entry name" value="RmlC-like_jellyroll"/>
</dbReference>
<evidence type="ECO:0000313" key="7">
    <source>
        <dbReference type="EMBL" id="TYP69521.1"/>
    </source>
</evidence>
<dbReference type="EMBL" id="VNHS01000014">
    <property type="protein sequence ID" value="TYP69521.1"/>
    <property type="molecule type" value="Genomic_DNA"/>
</dbReference>
<dbReference type="SUPFAM" id="SSF51206">
    <property type="entry name" value="cAMP-binding domain-like"/>
    <property type="match status" value="1"/>
</dbReference>
<dbReference type="SMART" id="SM00100">
    <property type="entry name" value="cNMP"/>
    <property type="match status" value="1"/>
</dbReference>
<dbReference type="InterPro" id="IPR036388">
    <property type="entry name" value="WH-like_DNA-bd_sf"/>
</dbReference>
<dbReference type="PANTHER" id="PTHR24567">
    <property type="entry name" value="CRP FAMILY TRANSCRIPTIONAL REGULATORY PROTEIN"/>
    <property type="match status" value="1"/>
</dbReference>
<dbReference type="Gene3D" id="2.60.120.10">
    <property type="entry name" value="Jelly Rolls"/>
    <property type="match status" value="1"/>
</dbReference>
<feature type="domain" description="Cyclic nucleotide-binding" evidence="5">
    <location>
        <begin position="38"/>
        <end position="141"/>
    </location>
</feature>
<dbReference type="Pfam" id="PF13545">
    <property type="entry name" value="HTH_Crp_2"/>
    <property type="match status" value="1"/>
</dbReference>
<comment type="caution">
    <text evidence="7">The sequence shown here is derived from an EMBL/GenBank/DDBJ whole genome shotgun (WGS) entry which is preliminary data.</text>
</comment>
<keyword evidence="1" id="KW-0805">Transcription regulation</keyword>
<protein>
    <submittedName>
        <fullName evidence="7">CRP/FNR family transcriptional regulator</fullName>
    </submittedName>
</protein>
<reference evidence="7 8" key="1">
    <citation type="submission" date="2019-07" db="EMBL/GenBank/DDBJ databases">
        <title>Genomic Encyclopedia of Type Strains, Phase III (KMG-III): the genomes of soil and plant-associated and newly described type strains.</title>
        <authorList>
            <person name="Whitman W."/>
        </authorList>
    </citation>
    <scope>NUCLEOTIDE SEQUENCE [LARGE SCALE GENOMIC DNA]</scope>
    <source>
        <strain evidence="7 8">BL24</strain>
    </source>
</reference>
<dbReference type="Gene3D" id="1.10.10.10">
    <property type="entry name" value="Winged helix-like DNA-binding domain superfamily/Winged helix DNA-binding domain"/>
    <property type="match status" value="1"/>
</dbReference>
<name>A0A5S5BQQ4_9BACL</name>
<dbReference type="SUPFAM" id="SSF46785">
    <property type="entry name" value="Winged helix' DNA-binding domain"/>
    <property type="match status" value="1"/>
</dbReference>
<dbReference type="GO" id="GO:0003677">
    <property type="term" value="F:DNA binding"/>
    <property type="evidence" value="ECO:0007669"/>
    <property type="project" value="UniProtKB-KW"/>
</dbReference>
<organism evidence="7 8">
    <name type="scientific">Paenibacillus methanolicus</name>
    <dbReference type="NCBI Taxonomy" id="582686"/>
    <lineage>
        <taxon>Bacteria</taxon>
        <taxon>Bacillati</taxon>
        <taxon>Bacillota</taxon>
        <taxon>Bacilli</taxon>
        <taxon>Bacillales</taxon>
        <taxon>Paenibacillaceae</taxon>
        <taxon>Paenibacillus</taxon>
    </lineage>
</organism>
<dbReference type="InterPro" id="IPR000595">
    <property type="entry name" value="cNMP-bd_dom"/>
</dbReference>
<dbReference type="PROSITE" id="PS50042">
    <property type="entry name" value="CNMP_BINDING_3"/>
    <property type="match status" value="1"/>
</dbReference>
<dbReference type="Proteomes" id="UP000323257">
    <property type="component" value="Unassembled WGS sequence"/>
</dbReference>
<keyword evidence="2" id="KW-0238">DNA-binding</keyword>
<accession>A0A5S5BQQ4</accession>
<keyword evidence="8" id="KW-1185">Reference proteome</keyword>
<proteinExistence type="predicted"/>
<sequence length="227" mass="25651">MNRFYMRSTSHNAQLLAVFPWLSVVTSEEWVKAQPTVRKYEANSRIFQREEAASYGMFLLSGTARISRIAEDGDEAVISLLTPGEVCGLFVLSGLSSRDYPGTITAESEVEALFVAKDSFLGWLHTYAEVRSAVFGGLLDGLLRISEQYGQRSESLDARLTKALLRMSSERKLLLNVTHHELAVEIGSSREVVSRALRRYRQQGWIETGRGWIRMMRRDELEAQLGD</sequence>
<evidence type="ECO:0000256" key="3">
    <source>
        <dbReference type="ARBA" id="ARBA00023159"/>
    </source>
</evidence>
<dbReference type="PANTHER" id="PTHR24567:SF26">
    <property type="entry name" value="REGULATORY PROTEIN YEIL"/>
    <property type="match status" value="1"/>
</dbReference>
<evidence type="ECO:0000256" key="1">
    <source>
        <dbReference type="ARBA" id="ARBA00023015"/>
    </source>
</evidence>
<gene>
    <name evidence="7" type="ORF">BCM02_11437</name>
</gene>
<dbReference type="AlphaFoldDB" id="A0A5S5BQQ4"/>
<evidence type="ECO:0000256" key="2">
    <source>
        <dbReference type="ARBA" id="ARBA00023125"/>
    </source>
</evidence>
<dbReference type="GO" id="GO:0005829">
    <property type="term" value="C:cytosol"/>
    <property type="evidence" value="ECO:0007669"/>
    <property type="project" value="TreeGrafter"/>
</dbReference>